<evidence type="ECO:0000313" key="1">
    <source>
        <dbReference type="EMBL" id="HDD43833.1"/>
    </source>
</evidence>
<sequence length="110" mass="12806">MKDLLVKEHVVSFEIAEKLKECGFPQDYTLMHWIVDDKKYPAPNASELIHLMPKYDEKLGHLIIYWDQGRLLWVVGYKNSDGIINYIGESVKLENALALCWININIDKKS</sequence>
<dbReference type="AlphaFoldDB" id="A0A7C0U2A2"/>
<comment type="caution">
    <text evidence="1">The sequence shown here is derived from an EMBL/GenBank/DDBJ whole genome shotgun (WGS) entry which is preliminary data.</text>
</comment>
<accession>A0A7C0U2A2</accession>
<reference evidence="1" key="1">
    <citation type="journal article" date="2020" name="mSystems">
        <title>Genome- and Community-Level Interaction Insights into Carbon Utilization and Element Cycling Functions of Hydrothermarchaeota in Hydrothermal Sediment.</title>
        <authorList>
            <person name="Zhou Z."/>
            <person name="Liu Y."/>
            <person name="Xu W."/>
            <person name="Pan J."/>
            <person name="Luo Z.H."/>
            <person name="Li M."/>
        </authorList>
    </citation>
    <scope>NUCLEOTIDE SEQUENCE [LARGE SCALE GENOMIC DNA]</scope>
    <source>
        <strain evidence="1">HyVt-233</strain>
    </source>
</reference>
<name>A0A7C0U2A2_DESA2</name>
<dbReference type="Proteomes" id="UP000886289">
    <property type="component" value="Unassembled WGS sequence"/>
</dbReference>
<dbReference type="EMBL" id="DRBS01000119">
    <property type="protein sequence ID" value="HDD43833.1"/>
    <property type="molecule type" value="Genomic_DNA"/>
</dbReference>
<gene>
    <name evidence="1" type="ORF">ENG63_03095</name>
</gene>
<protein>
    <submittedName>
        <fullName evidence="1">Uncharacterized protein</fullName>
    </submittedName>
</protein>
<organism evidence="1">
    <name type="scientific">Desulfofervidus auxilii</name>
    <dbReference type="NCBI Taxonomy" id="1621989"/>
    <lineage>
        <taxon>Bacteria</taxon>
        <taxon>Pseudomonadati</taxon>
        <taxon>Thermodesulfobacteriota</taxon>
        <taxon>Candidatus Desulfofervidia</taxon>
        <taxon>Candidatus Desulfofervidales</taxon>
        <taxon>Candidatus Desulfofervidaceae</taxon>
        <taxon>Candidatus Desulfofervidus</taxon>
    </lineage>
</organism>
<proteinExistence type="predicted"/>